<sequence length="271" mass="30440">MTVSCSVMRRSWKPCMTREDSVCWGFTKDGTYSTQSGYKLLDALIDFDHPQATILSPIERQLWKNLWKIKAPQKIKHFMWRALSGALAVKERLTTRGIQVDTTCLGCGRDIESICHVLFSCDKAKEAWDLANVPIPQSGFSRNSVFLNFLHLIKVANSGTGNINTRKVFPWLLWELWKARNVLAFDNKSITAPTIAAKAFEEASLWQRANVLKGSSVSAVGERKQELPIGWIKPPRGCLKCNVGSSWMSSSPISGASWILRDEHGKTIMHS</sequence>
<evidence type="ECO:0000313" key="3">
    <source>
        <dbReference type="Proteomes" id="UP000886595"/>
    </source>
</evidence>
<dbReference type="Pfam" id="PF13966">
    <property type="entry name" value="zf-RVT"/>
    <property type="match status" value="1"/>
</dbReference>
<reference evidence="2 3" key="1">
    <citation type="submission" date="2020-02" db="EMBL/GenBank/DDBJ databases">
        <authorList>
            <person name="Ma Q."/>
            <person name="Huang Y."/>
            <person name="Song X."/>
            <person name="Pei D."/>
        </authorList>
    </citation>
    <scope>NUCLEOTIDE SEQUENCE [LARGE SCALE GENOMIC DNA]</scope>
    <source>
        <strain evidence="2">Sxm20200214</strain>
        <tissue evidence="2">Leaf</tissue>
    </source>
</reference>
<gene>
    <name evidence="2" type="ORF">Bca52824_026923</name>
</gene>
<proteinExistence type="predicted"/>
<dbReference type="InterPro" id="IPR052929">
    <property type="entry name" value="RNase_H-like_EbsB-rel"/>
</dbReference>
<name>A0A8X7SIK4_BRACI</name>
<organism evidence="2 3">
    <name type="scientific">Brassica carinata</name>
    <name type="common">Ethiopian mustard</name>
    <name type="synonym">Abyssinian cabbage</name>
    <dbReference type="NCBI Taxonomy" id="52824"/>
    <lineage>
        <taxon>Eukaryota</taxon>
        <taxon>Viridiplantae</taxon>
        <taxon>Streptophyta</taxon>
        <taxon>Embryophyta</taxon>
        <taxon>Tracheophyta</taxon>
        <taxon>Spermatophyta</taxon>
        <taxon>Magnoliopsida</taxon>
        <taxon>eudicotyledons</taxon>
        <taxon>Gunneridae</taxon>
        <taxon>Pentapetalae</taxon>
        <taxon>rosids</taxon>
        <taxon>malvids</taxon>
        <taxon>Brassicales</taxon>
        <taxon>Brassicaceae</taxon>
        <taxon>Brassiceae</taxon>
        <taxon>Brassica</taxon>
    </lineage>
</organism>
<dbReference type="PANTHER" id="PTHR47074:SF11">
    <property type="entry name" value="REVERSE TRANSCRIPTASE-LIKE PROTEIN"/>
    <property type="match status" value="1"/>
</dbReference>
<evidence type="ECO:0000259" key="1">
    <source>
        <dbReference type="Pfam" id="PF13966"/>
    </source>
</evidence>
<accession>A0A8X7SIK4</accession>
<protein>
    <recommendedName>
        <fullName evidence="1">Reverse transcriptase zinc-binding domain-containing protein</fullName>
    </recommendedName>
</protein>
<dbReference type="EMBL" id="JAAMPC010000006">
    <property type="protein sequence ID" value="KAG2307175.1"/>
    <property type="molecule type" value="Genomic_DNA"/>
</dbReference>
<dbReference type="PANTHER" id="PTHR47074">
    <property type="entry name" value="BNAC02G40300D PROTEIN"/>
    <property type="match status" value="1"/>
</dbReference>
<dbReference type="AlphaFoldDB" id="A0A8X7SIK4"/>
<dbReference type="InterPro" id="IPR026960">
    <property type="entry name" value="RVT-Znf"/>
</dbReference>
<dbReference type="OrthoDB" id="1113384at2759"/>
<comment type="caution">
    <text evidence="2">The sequence shown here is derived from an EMBL/GenBank/DDBJ whole genome shotgun (WGS) entry which is preliminary data.</text>
</comment>
<evidence type="ECO:0000313" key="2">
    <source>
        <dbReference type="EMBL" id="KAG2307175.1"/>
    </source>
</evidence>
<dbReference type="Proteomes" id="UP000886595">
    <property type="component" value="Unassembled WGS sequence"/>
</dbReference>
<feature type="domain" description="Reverse transcriptase zinc-binding" evidence="1">
    <location>
        <begin position="59"/>
        <end position="128"/>
    </location>
</feature>
<keyword evidence="3" id="KW-1185">Reference proteome</keyword>